<evidence type="ECO:0000313" key="3">
    <source>
        <dbReference type="Proteomes" id="UP000410492"/>
    </source>
</evidence>
<dbReference type="AlphaFoldDB" id="A0A653DXI3"/>
<sequence>KKKKKRQRQTFGHGKKSVKGEQNASNEPESNNNEDLNKNGMIKKRSEIKIGNLSNTGESSVLSNKPEESTKPPPGFTIKPPPGLNPAAFPGLEGVANDLTFTSSSGQSYSITPSIKYHPPLNFQSRNQNLVRK</sequence>
<feature type="compositionally biased region" description="Pro residues" evidence="1">
    <location>
        <begin position="71"/>
        <end position="84"/>
    </location>
</feature>
<dbReference type="EMBL" id="CAACVG010015176">
    <property type="protein sequence ID" value="VEN64205.1"/>
    <property type="molecule type" value="Genomic_DNA"/>
</dbReference>
<feature type="compositionally biased region" description="Polar residues" evidence="1">
    <location>
        <begin position="52"/>
        <end position="63"/>
    </location>
</feature>
<protein>
    <submittedName>
        <fullName evidence="2">Uncharacterized protein</fullName>
    </submittedName>
</protein>
<name>A0A653DXI3_CALMS</name>
<feature type="compositionally biased region" description="Polar residues" evidence="1">
    <location>
        <begin position="99"/>
        <end position="113"/>
    </location>
</feature>
<proteinExistence type="predicted"/>
<accession>A0A653DXI3</accession>
<reference evidence="2 3" key="1">
    <citation type="submission" date="2019-01" db="EMBL/GenBank/DDBJ databases">
        <authorList>
            <person name="Sayadi A."/>
        </authorList>
    </citation>
    <scope>NUCLEOTIDE SEQUENCE [LARGE SCALE GENOMIC DNA]</scope>
</reference>
<feature type="non-terminal residue" evidence="2">
    <location>
        <position position="1"/>
    </location>
</feature>
<evidence type="ECO:0000313" key="2">
    <source>
        <dbReference type="EMBL" id="VEN64205.1"/>
    </source>
</evidence>
<dbReference type="Proteomes" id="UP000410492">
    <property type="component" value="Unassembled WGS sequence"/>
</dbReference>
<evidence type="ECO:0000256" key="1">
    <source>
        <dbReference type="SAM" id="MobiDB-lite"/>
    </source>
</evidence>
<feature type="compositionally biased region" description="Low complexity" evidence="1">
    <location>
        <begin position="21"/>
        <end position="34"/>
    </location>
</feature>
<organism evidence="2 3">
    <name type="scientific">Callosobruchus maculatus</name>
    <name type="common">Southern cowpea weevil</name>
    <name type="synonym">Pulse bruchid</name>
    <dbReference type="NCBI Taxonomy" id="64391"/>
    <lineage>
        <taxon>Eukaryota</taxon>
        <taxon>Metazoa</taxon>
        <taxon>Ecdysozoa</taxon>
        <taxon>Arthropoda</taxon>
        <taxon>Hexapoda</taxon>
        <taxon>Insecta</taxon>
        <taxon>Pterygota</taxon>
        <taxon>Neoptera</taxon>
        <taxon>Endopterygota</taxon>
        <taxon>Coleoptera</taxon>
        <taxon>Polyphaga</taxon>
        <taxon>Cucujiformia</taxon>
        <taxon>Chrysomeloidea</taxon>
        <taxon>Chrysomelidae</taxon>
        <taxon>Bruchinae</taxon>
        <taxon>Bruchini</taxon>
        <taxon>Callosobruchus</taxon>
    </lineage>
</organism>
<gene>
    <name evidence="2" type="ORF">CALMAC_LOCUS20792</name>
</gene>
<feature type="region of interest" description="Disordered" evidence="1">
    <location>
        <begin position="1"/>
        <end position="133"/>
    </location>
</feature>
<feature type="compositionally biased region" description="Basic residues" evidence="1">
    <location>
        <begin position="1"/>
        <end position="17"/>
    </location>
</feature>
<feature type="compositionally biased region" description="Polar residues" evidence="1">
    <location>
        <begin position="122"/>
        <end position="133"/>
    </location>
</feature>
<keyword evidence="3" id="KW-1185">Reference proteome</keyword>